<gene>
    <name evidence="2" type="ORF">QDQ28_12650</name>
</gene>
<dbReference type="InterPro" id="IPR001387">
    <property type="entry name" value="Cro/C1-type_HTH"/>
</dbReference>
<feature type="domain" description="HTH cro/C1-type" evidence="1">
    <location>
        <begin position="5"/>
        <end position="59"/>
    </location>
</feature>
<dbReference type="Proteomes" id="UP001222958">
    <property type="component" value="Unassembled WGS sequence"/>
</dbReference>
<comment type="caution">
    <text evidence="2">The sequence shown here is derived from an EMBL/GenBank/DDBJ whole genome shotgun (WGS) entry which is preliminary data.</text>
</comment>
<evidence type="ECO:0000313" key="2">
    <source>
        <dbReference type="EMBL" id="MDH2337030.1"/>
    </source>
</evidence>
<name>A0AAP4A8A4_CLOPF</name>
<dbReference type="EMBL" id="JARVUX010000007">
    <property type="protein sequence ID" value="MDH2337030.1"/>
    <property type="molecule type" value="Genomic_DNA"/>
</dbReference>
<reference evidence="2" key="1">
    <citation type="submission" date="2023-04" db="EMBL/GenBank/DDBJ databases">
        <title>Epidemiological investigation of Clostridium perfringens isolated from cattle.</title>
        <authorList>
            <person name="Tian R."/>
        </authorList>
    </citation>
    <scope>NUCLEOTIDE SEQUENCE</scope>
    <source>
        <strain evidence="2">ZWCP172</strain>
    </source>
</reference>
<organism evidence="2 3">
    <name type="scientific">Clostridium perfringens</name>
    <dbReference type="NCBI Taxonomy" id="1502"/>
    <lineage>
        <taxon>Bacteria</taxon>
        <taxon>Bacillati</taxon>
        <taxon>Bacillota</taxon>
        <taxon>Clostridia</taxon>
        <taxon>Eubacteriales</taxon>
        <taxon>Clostridiaceae</taxon>
        <taxon>Clostridium</taxon>
    </lineage>
</organism>
<dbReference type="Gene3D" id="1.10.260.40">
    <property type="entry name" value="lambda repressor-like DNA-binding domains"/>
    <property type="match status" value="1"/>
</dbReference>
<dbReference type="CDD" id="cd00093">
    <property type="entry name" value="HTH_XRE"/>
    <property type="match status" value="1"/>
</dbReference>
<accession>A0AAP4A8A4</accession>
<evidence type="ECO:0000259" key="1">
    <source>
        <dbReference type="PROSITE" id="PS50943"/>
    </source>
</evidence>
<dbReference type="SUPFAM" id="SSF47413">
    <property type="entry name" value="lambda repressor-like DNA-binding domains"/>
    <property type="match status" value="1"/>
</dbReference>
<dbReference type="Pfam" id="PF01381">
    <property type="entry name" value="HTH_3"/>
    <property type="match status" value="1"/>
</dbReference>
<dbReference type="InterPro" id="IPR010982">
    <property type="entry name" value="Lambda_DNA-bd_dom_sf"/>
</dbReference>
<dbReference type="PROSITE" id="PS50943">
    <property type="entry name" value="HTH_CROC1"/>
    <property type="match status" value="1"/>
</dbReference>
<sequence length="112" mass="13414">MNNRLKELRKTLNLSQKDFGAKLKLSPDMISLLERGKRKFTERVISDICREFDVNRNWLENGEGDMFIDILTEMDEFNNADKDVQEMVRLYMKLDDVTRAYFKKKMLDELKQ</sequence>
<protein>
    <submittedName>
        <fullName evidence="2">Helix-turn-helix transcriptional regulator</fullName>
    </submittedName>
</protein>
<dbReference type="SMART" id="SM00530">
    <property type="entry name" value="HTH_XRE"/>
    <property type="match status" value="1"/>
</dbReference>
<proteinExistence type="predicted"/>
<dbReference type="AlphaFoldDB" id="A0AAP4A8A4"/>
<dbReference type="RefSeq" id="WP_279858031.1">
    <property type="nucleotide sequence ID" value="NZ_JARVUX010000007.1"/>
</dbReference>
<dbReference type="GO" id="GO:0003677">
    <property type="term" value="F:DNA binding"/>
    <property type="evidence" value="ECO:0007669"/>
    <property type="project" value="InterPro"/>
</dbReference>
<evidence type="ECO:0000313" key="3">
    <source>
        <dbReference type="Proteomes" id="UP001222958"/>
    </source>
</evidence>